<dbReference type="RefSeq" id="WP_034249642.1">
    <property type="nucleotide sequence ID" value="NZ_BJYK01000008.1"/>
</dbReference>
<dbReference type="InterPro" id="IPR003481">
    <property type="entry name" value="FliD_N"/>
</dbReference>
<feature type="domain" description="Flagellar hook-associated protein 2 C-terminal" evidence="7">
    <location>
        <begin position="234"/>
        <end position="445"/>
    </location>
</feature>
<dbReference type="GO" id="GO:0071973">
    <property type="term" value="P:bacterial-type flagellum-dependent cell motility"/>
    <property type="evidence" value="ECO:0007669"/>
    <property type="project" value="TreeGrafter"/>
</dbReference>
<comment type="subcellular location">
    <subcellularLocation>
        <location evidence="5">Secreted</location>
    </subcellularLocation>
    <subcellularLocation>
        <location evidence="5">Bacterial flagellum</location>
    </subcellularLocation>
</comment>
<dbReference type="Proteomes" id="UP000321484">
    <property type="component" value="Unassembled WGS sequence"/>
</dbReference>
<dbReference type="PANTHER" id="PTHR30288:SF0">
    <property type="entry name" value="FLAGELLAR HOOK-ASSOCIATED PROTEIN 2"/>
    <property type="match status" value="1"/>
</dbReference>
<dbReference type="EMBL" id="BJYK01000008">
    <property type="protein sequence ID" value="GEN80632.1"/>
    <property type="molecule type" value="Genomic_DNA"/>
</dbReference>
<evidence type="ECO:0000313" key="8">
    <source>
        <dbReference type="EMBL" id="GEN80632.1"/>
    </source>
</evidence>
<dbReference type="InterPro" id="IPR010809">
    <property type="entry name" value="FliD_C"/>
</dbReference>
<comment type="function">
    <text evidence="5">Required for morphogenesis and for the elongation of the flagellar filament by facilitating polymerization of the flagellin monomers at the tip of growing filament. Forms a capping structure, which prevents flagellin subunits (transported through the central channel of the flagellum) from leaking out without polymerization at the distal end.</text>
</comment>
<evidence type="ECO:0000313" key="9">
    <source>
        <dbReference type="Proteomes" id="UP000321484"/>
    </source>
</evidence>
<sequence>MATLGIDGLVSGLDTTTLINQLMQIEAGPQTQLKAKQSTTKSFVSALQSLNVRVASLAEMAAKVAKPESWQAWKATSSSTSVTASASGSAQAGSLSFTVDSVASTQVTLTDVVADDGALAGIPPQITVRTGAGALVTIQPTSGSLADVTKALNDAADVGVKATVVRVTNGETPLYRIQFTGTTTGETDGAFEVFRGDAAAVEVGTATRIDTATVRASSDAQLTLWKGTDAQQVYTQPSNTFTGLMTGVDVTVSKVTAADEAPTTITVAQDTDALKKLGSDLVNSLNVVLSEIASRSAVTTTTNSDGTTSVKGGLFTGETAVRAIQQQLSEAASYPVDGFSPSVAGITLKKDGTFTFDEAAFTKAFADDPAKVQTVLAGVAERVAEVATDVSDKYEGSLTLKIQGQEGLVKDMGTRIEDWDRRLAVRKEGLQRTYAALEVTMSNLTSQSNWLAGQLETLNANWSS</sequence>
<evidence type="ECO:0000256" key="3">
    <source>
        <dbReference type="ARBA" id="ARBA00023054"/>
    </source>
</evidence>
<dbReference type="GO" id="GO:0007155">
    <property type="term" value="P:cell adhesion"/>
    <property type="evidence" value="ECO:0007669"/>
    <property type="project" value="InterPro"/>
</dbReference>
<dbReference type="AlphaFoldDB" id="A0A511YZM1"/>
<evidence type="ECO:0000256" key="2">
    <source>
        <dbReference type="ARBA" id="ARBA00011255"/>
    </source>
</evidence>
<protein>
    <recommendedName>
        <fullName evidence="5">Flagellar hook-associated protein 2</fullName>
        <shortName evidence="5">HAP2</shortName>
    </recommendedName>
    <alternativeName>
        <fullName evidence="5">Flagellar cap protein</fullName>
    </alternativeName>
</protein>
<comment type="caution">
    <text evidence="8">The sequence shown here is derived from an EMBL/GenBank/DDBJ whole genome shotgun (WGS) entry which is preliminary data.</text>
</comment>
<name>A0A511YZM1_9CELL</name>
<feature type="domain" description="Flagellar hook-associated protein 2 N-terminal" evidence="6">
    <location>
        <begin position="11"/>
        <end position="106"/>
    </location>
</feature>
<keyword evidence="4 5" id="KW-0975">Bacterial flagellum</keyword>
<reference evidence="8 9" key="1">
    <citation type="submission" date="2019-07" db="EMBL/GenBank/DDBJ databases">
        <title>Whole genome shotgun sequence of Actinotalea fermentans NBRC 105374.</title>
        <authorList>
            <person name="Hosoyama A."/>
            <person name="Uohara A."/>
            <person name="Ohji S."/>
            <person name="Ichikawa N."/>
        </authorList>
    </citation>
    <scope>NUCLEOTIDE SEQUENCE [LARGE SCALE GENOMIC DNA]</scope>
    <source>
        <strain evidence="8 9">NBRC 105374</strain>
    </source>
</reference>
<accession>A0A511YZM1</accession>
<evidence type="ECO:0000259" key="6">
    <source>
        <dbReference type="Pfam" id="PF02465"/>
    </source>
</evidence>
<dbReference type="GO" id="GO:0005576">
    <property type="term" value="C:extracellular region"/>
    <property type="evidence" value="ECO:0007669"/>
    <property type="project" value="UniProtKB-SubCell"/>
</dbReference>
<organism evidence="8 9">
    <name type="scientific">Actinotalea fermentans</name>
    <dbReference type="NCBI Taxonomy" id="43671"/>
    <lineage>
        <taxon>Bacteria</taxon>
        <taxon>Bacillati</taxon>
        <taxon>Actinomycetota</taxon>
        <taxon>Actinomycetes</taxon>
        <taxon>Micrococcales</taxon>
        <taxon>Cellulomonadaceae</taxon>
        <taxon>Actinotalea</taxon>
    </lineage>
</organism>
<dbReference type="GO" id="GO:0009424">
    <property type="term" value="C:bacterial-type flagellum hook"/>
    <property type="evidence" value="ECO:0007669"/>
    <property type="project" value="UniProtKB-UniRule"/>
</dbReference>
<comment type="similarity">
    <text evidence="1 5">Belongs to the FliD family.</text>
</comment>
<dbReference type="Pfam" id="PF02465">
    <property type="entry name" value="FliD_N"/>
    <property type="match status" value="1"/>
</dbReference>
<dbReference type="PANTHER" id="PTHR30288">
    <property type="entry name" value="FLAGELLAR CAP/ASSEMBLY PROTEIN FLID"/>
    <property type="match status" value="1"/>
</dbReference>
<proteinExistence type="inferred from homology"/>
<keyword evidence="9" id="KW-1185">Reference proteome</keyword>
<dbReference type="Pfam" id="PF07195">
    <property type="entry name" value="FliD_C"/>
    <property type="match status" value="1"/>
</dbReference>
<evidence type="ECO:0000256" key="4">
    <source>
        <dbReference type="ARBA" id="ARBA00023143"/>
    </source>
</evidence>
<keyword evidence="3" id="KW-0175">Coiled coil</keyword>
<comment type="subunit">
    <text evidence="2 5">Homopentamer.</text>
</comment>
<dbReference type="InterPro" id="IPR040026">
    <property type="entry name" value="FliD"/>
</dbReference>
<gene>
    <name evidence="8" type="ORF">AFE02nite_23660</name>
</gene>
<keyword evidence="5" id="KW-0964">Secreted</keyword>
<evidence type="ECO:0000256" key="1">
    <source>
        <dbReference type="ARBA" id="ARBA00009764"/>
    </source>
</evidence>
<dbReference type="OrthoDB" id="5241527at2"/>
<evidence type="ECO:0000259" key="7">
    <source>
        <dbReference type="Pfam" id="PF07195"/>
    </source>
</evidence>
<evidence type="ECO:0000256" key="5">
    <source>
        <dbReference type="RuleBase" id="RU362066"/>
    </source>
</evidence>
<dbReference type="GO" id="GO:0009421">
    <property type="term" value="C:bacterial-type flagellum filament cap"/>
    <property type="evidence" value="ECO:0007669"/>
    <property type="project" value="InterPro"/>
</dbReference>